<feature type="chain" id="PRO_5046158522" evidence="1">
    <location>
        <begin position="20"/>
        <end position="254"/>
    </location>
</feature>
<reference evidence="2 3" key="1">
    <citation type="submission" date="2023-12" db="EMBL/GenBank/DDBJ databases">
        <title>Denitrificimonas halotolerans sp. nov.,a novel species isolated from landfill leachate.</title>
        <authorList>
            <person name="Wang S."/>
        </authorList>
    </citation>
    <scope>NUCLEOTIDE SEQUENCE [LARGE SCALE GENOMIC DNA]</scope>
    <source>
        <strain evidence="2 3">JX-1</strain>
    </source>
</reference>
<sequence>MKRLVLALGVIFSANLHSAQSTTVDKTNVVETTASSNTSNTEQSFSAAQKALSWGLEADEWKRYETLMEGPRGYWSPGLDPLTVLGVEAKTDVERMRYARLQVIAEFNRVEGELAYQRAYNQAFKEQFPGNVLIGEAQPSPDFLKHQLPSGGLQEIPVTLFVSLDCTLCSAVVSKFAGSQKRVDVYVIDAPSDDAIREWAASIGIEPQQVQRRLVTLNHNKNELKLVTGQAAVKPEQLPLAFKRVGQAWQKIDI</sequence>
<dbReference type="EMBL" id="JAXIVU010000002">
    <property type="protein sequence ID" value="MDY7218547.1"/>
    <property type="molecule type" value="Genomic_DNA"/>
</dbReference>
<evidence type="ECO:0000256" key="1">
    <source>
        <dbReference type="SAM" id="SignalP"/>
    </source>
</evidence>
<name>A0ABU5GPR0_9GAMM</name>
<evidence type="ECO:0000313" key="3">
    <source>
        <dbReference type="Proteomes" id="UP001294570"/>
    </source>
</evidence>
<dbReference type="InterPro" id="IPR022293">
    <property type="entry name" value="Integrating-conj_element"/>
</dbReference>
<gene>
    <name evidence="2" type="ORF">TOI97_02985</name>
</gene>
<organism evidence="2 3">
    <name type="scientific">Denitrificimonas halotolerans</name>
    <dbReference type="NCBI Taxonomy" id="3098930"/>
    <lineage>
        <taxon>Bacteria</taxon>
        <taxon>Pseudomonadati</taxon>
        <taxon>Pseudomonadota</taxon>
        <taxon>Gammaproteobacteria</taxon>
        <taxon>Pseudomonadales</taxon>
        <taxon>Pseudomonadaceae</taxon>
        <taxon>Denitrificimonas</taxon>
    </lineage>
</organism>
<comment type="caution">
    <text evidence="2">The sequence shown here is derived from an EMBL/GenBank/DDBJ whole genome shotgun (WGS) entry which is preliminary data.</text>
</comment>
<keyword evidence="1" id="KW-0732">Signal</keyword>
<accession>A0ABU5GPR0</accession>
<proteinExistence type="predicted"/>
<dbReference type="Proteomes" id="UP001294570">
    <property type="component" value="Unassembled WGS sequence"/>
</dbReference>
<feature type="signal peptide" evidence="1">
    <location>
        <begin position="1"/>
        <end position="19"/>
    </location>
</feature>
<evidence type="ECO:0000313" key="2">
    <source>
        <dbReference type="EMBL" id="MDY7218547.1"/>
    </source>
</evidence>
<dbReference type="RefSeq" id="WP_321552639.1">
    <property type="nucleotide sequence ID" value="NZ_JAXIVU010000002.1"/>
</dbReference>
<keyword evidence="3" id="KW-1185">Reference proteome</keyword>
<dbReference type="NCBIfam" id="TIGR03759">
    <property type="entry name" value="conj_TIGR03759"/>
    <property type="match status" value="1"/>
</dbReference>
<protein>
    <submittedName>
        <fullName evidence="2">TIGR03759 family integrating conjugative element protein</fullName>
    </submittedName>
</protein>